<accession>A0A1G8P586</accession>
<dbReference type="GO" id="GO:0043165">
    <property type="term" value="P:Gram-negative-bacterium-type cell outer membrane assembly"/>
    <property type="evidence" value="ECO:0007669"/>
    <property type="project" value="InterPro"/>
</dbReference>
<evidence type="ECO:0000256" key="1">
    <source>
        <dbReference type="SAM" id="SignalP"/>
    </source>
</evidence>
<feature type="signal peptide" evidence="1">
    <location>
        <begin position="1"/>
        <end position="20"/>
    </location>
</feature>
<evidence type="ECO:0000313" key="2">
    <source>
        <dbReference type="EMBL" id="SDI87654.1"/>
    </source>
</evidence>
<name>A0A1G8P586_9RHOB</name>
<organism evidence="2 3">
    <name type="scientific">Lutimaribacter saemankumensis</name>
    <dbReference type="NCBI Taxonomy" id="490829"/>
    <lineage>
        <taxon>Bacteria</taxon>
        <taxon>Pseudomonadati</taxon>
        <taxon>Pseudomonadota</taxon>
        <taxon>Alphaproteobacteria</taxon>
        <taxon>Rhodobacterales</taxon>
        <taxon>Roseobacteraceae</taxon>
        <taxon>Lutimaribacter</taxon>
    </lineage>
</organism>
<dbReference type="Pfam" id="PF04390">
    <property type="entry name" value="LptE"/>
    <property type="match status" value="1"/>
</dbReference>
<gene>
    <name evidence="2" type="ORF">SAMN05421850_10685</name>
</gene>
<sequence>MWLSKRAFLLSSLTALTACGFTPVYGPQGAAGKLQNTVQVNAPGSRNAYLLVQELEDRLGRSTTPLYRLETAFTVSGERMAVTADNVATRQNLIGRVTYRLRDATTGKLLTQGRVDAFTGYSATDSTIATSAARDDAMARLARMLADQIATRLIASAADLP</sequence>
<dbReference type="GO" id="GO:0019867">
    <property type="term" value="C:outer membrane"/>
    <property type="evidence" value="ECO:0007669"/>
    <property type="project" value="InterPro"/>
</dbReference>
<reference evidence="2 3" key="1">
    <citation type="submission" date="2016-10" db="EMBL/GenBank/DDBJ databases">
        <authorList>
            <person name="de Groot N.N."/>
        </authorList>
    </citation>
    <scope>NUCLEOTIDE SEQUENCE [LARGE SCALE GENOMIC DNA]</scope>
    <source>
        <strain evidence="2 3">DSM 28010</strain>
    </source>
</reference>
<evidence type="ECO:0000313" key="3">
    <source>
        <dbReference type="Proteomes" id="UP000199340"/>
    </source>
</evidence>
<dbReference type="Proteomes" id="UP000199340">
    <property type="component" value="Unassembled WGS sequence"/>
</dbReference>
<keyword evidence="3" id="KW-1185">Reference proteome</keyword>
<protein>
    <submittedName>
        <fullName evidence="2">LPS-assembly lipoprotein</fullName>
    </submittedName>
</protein>
<dbReference type="OrthoDB" id="7629596at2"/>
<dbReference type="EMBL" id="FNEB01000006">
    <property type="protein sequence ID" value="SDI87654.1"/>
    <property type="molecule type" value="Genomic_DNA"/>
</dbReference>
<dbReference type="RefSeq" id="WP_090028973.1">
    <property type="nucleotide sequence ID" value="NZ_FNEB01000006.1"/>
</dbReference>
<dbReference type="STRING" id="490829.SAMN05421850_10685"/>
<dbReference type="InterPro" id="IPR007485">
    <property type="entry name" value="LPS_assembly_LptE"/>
</dbReference>
<keyword evidence="1" id="KW-0732">Signal</keyword>
<dbReference type="PROSITE" id="PS51257">
    <property type="entry name" value="PROKAR_LIPOPROTEIN"/>
    <property type="match status" value="1"/>
</dbReference>
<dbReference type="Gene3D" id="3.30.160.150">
    <property type="entry name" value="Lipoprotein like domain"/>
    <property type="match status" value="1"/>
</dbReference>
<keyword evidence="2" id="KW-0449">Lipoprotein</keyword>
<proteinExistence type="predicted"/>
<feature type="chain" id="PRO_5011501039" evidence="1">
    <location>
        <begin position="21"/>
        <end position="161"/>
    </location>
</feature>
<dbReference type="AlphaFoldDB" id="A0A1G8P586"/>